<dbReference type="EMBL" id="FNOK01000018">
    <property type="protein sequence ID" value="SDY00189.1"/>
    <property type="molecule type" value="Genomic_DNA"/>
</dbReference>
<sequence length="67" mass="7504">MFERRPANGPLRASEKLPMLQRNSWSELIREPLPYSATLDGETSQERGMKPCVVVVSLNGVDNMGKD</sequence>
<gene>
    <name evidence="1" type="ORF">SAMN05216215_1018103</name>
</gene>
<dbReference type="AlphaFoldDB" id="A0A1H3GCZ2"/>
<name>A0A1H3GCZ2_9PSEU</name>
<organism evidence="1 2">
    <name type="scientific">Saccharopolyspora shandongensis</name>
    <dbReference type="NCBI Taxonomy" id="418495"/>
    <lineage>
        <taxon>Bacteria</taxon>
        <taxon>Bacillati</taxon>
        <taxon>Actinomycetota</taxon>
        <taxon>Actinomycetes</taxon>
        <taxon>Pseudonocardiales</taxon>
        <taxon>Pseudonocardiaceae</taxon>
        <taxon>Saccharopolyspora</taxon>
    </lineage>
</organism>
<keyword evidence="2" id="KW-1185">Reference proteome</keyword>
<accession>A0A1H3GCZ2</accession>
<dbReference type="Proteomes" id="UP000199529">
    <property type="component" value="Unassembled WGS sequence"/>
</dbReference>
<evidence type="ECO:0000313" key="1">
    <source>
        <dbReference type="EMBL" id="SDY00189.1"/>
    </source>
</evidence>
<evidence type="ECO:0000313" key="2">
    <source>
        <dbReference type="Proteomes" id="UP000199529"/>
    </source>
</evidence>
<proteinExistence type="predicted"/>
<reference evidence="2" key="1">
    <citation type="submission" date="2016-10" db="EMBL/GenBank/DDBJ databases">
        <authorList>
            <person name="Varghese N."/>
            <person name="Submissions S."/>
        </authorList>
    </citation>
    <scope>NUCLEOTIDE SEQUENCE [LARGE SCALE GENOMIC DNA]</scope>
    <source>
        <strain evidence="2">CGMCC 4.3530</strain>
    </source>
</reference>
<protein>
    <submittedName>
        <fullName evidence="1">Uncharacterized protein</fullName>
    </submittedName>
</protein>